<keyword evidence="2" id="KW-1185">Reference proteome</keyword>
<protein>
    <submittedName>
        <fullName evidence="1">Uncharacterized protein</fullName>
    </submittedName>
</protein>
<dbReference type="Proteomes" id="UP001497535">
    <property type="component" value="Unassembled WGS sequence"/>
</dbReference>
<sequence>MVCALRIFQVKPDSLLIFVFLLILESSIACSALPLFVLSSNSRTTALSMISALLSLLECWCEL</sequence>
<name>A0ACB0ZHA5_MELEN</name>
<dbReference type="EMBL" id="CAVMJV010000032">
    <property type="protein sequence ID" value="CAK5077686.1"/>
    <property type="molecule type" value="Genomic_DNA"/>
</dbReference>
<evidence type="ECO:0000313" key="2">
    <source>
        <dbReference type="Proteomes" id="UP001497535"/>
    </source>
</evidence>
<proteinExistence type="predicted"/>
<evidence type="ECO:0000313" key="1">
    <source>
        <dbReference type="EMBL" id="CAK5077686.1"/>
    </source>
</evidence>
<comment type="caution">
    <text evidence="1">The sequence shown here is derived from an EMBL/GenBank/DDBJ whole genome shotgun (WGS) entry which is preliminary data.</text>
</comment>
<accession>A0ACB0ZHA5</accession>
<reference evidence="1" key="1">
    <citation type="submission" date="2023-11" db="EMBL/GenBank/DDBJ databases">
        <authorList>
            <person name="Poullet M."/>
        </authorList>
    </citation>
    <scope>NUCLEOTIDE SEQUENCE</scope>
    <source>
        <strain evidence="1">E1834</strain>
    </source>
</reference>
<organism evidence="1 2">
    <name type="scientific">Meloidogyne enterolobii</name>
    <name type="common">Root-knot nematode worm</name>
    <name type="synonym">Meloidogyne mayaguensis</name>
    <dbReference type="NCBI Taxonomy" id="390850"/>
    <lineage>
        <taxon>Eukaryota</taxon>
        <taxon>Metazoa</taxon>
        <taxon>Ecdysozoa</taxon>
        <taxon>Nematoda</taxon>
        <taxon>Chromadorea</taxon>
        <taxon>Rhabditida</taxon>
        <taxon>Tylenchina</taxon>
        <taxon>Tylenchomorpha</taxon>
        <taxon>Tylenchoidea</taxon>
        <taxon>Meloidogynidae</taxon>
        <taxon>Meloidogyninae</taxon>
        <taxon>Meloidogyne</taxon>
    </lineage>
</organism>
<gene>
    <name evidence="1" type="ORF">MENTE1834_LOCUS24623</name>
</gene>